<dbReference type="Pfam" id="PF19112">
    <property type="entry name" value="VanA_C"/>
    <property type="match status" value="1"/>
</dbReference>
<dbReference type="PROSITE" id="PS51296">
    <property type="entry name" value="RIESKE"/>
    <property type="match status" value="1"/>
</dbReference>
<gene>
    <name evidence="7" type="ORF">GMB86_12960</name>
</gene>
<organism evidence="7 8">
    <name type="scientific">Terrilactibacillus tamarindi</name>
    <dbReference type="NCBI Taxonomy" id="2599694"/>
    <lineage>
        <taxon>Bacteria</taxon>
        <taxon>Bacillati</taxon>
        <taxon>Bacillota</taxon>
        <taxon>Bacilli</taxon>
        <taxon>Bacillales</taxon>
        <taxon>Bacillaceae</taxon>
        <taxon>Terrilactibacillus</taxon>
    </lineage>
</organism>
<keyword evidence="5" id="KW-0411">Iron-sulfur</keyword>
<dbReference type="InterPro" id="IPR044043">
    <property type="entry name" value="VanA_C_cat"/>
</dbReference>
<evidence type="ECO:0000313" key="8">
    <source>
        <dbReference type="Proteomes" id="UP000440978"/>
    </source>
</evidence>
<comment type="caution">
    <text evidence="7">The sequence shown here is derived from an EMBL/GenBank/DDBJ whole genome shotgun (WGS) entry which is preliminary data.</text>
</comment>
<dbReference type="Pfam" id="PF00355">
    <property type="entry name" value="Rieske"/>
    <property type="match status" value="1"/>
</dbReference>
<evidence type="ECO:0000256" key="5">
    <source>
        <dbReference type="ARBA" id="ARBA00023014"/>
    </source>
</evidence>
<dbReference type="GO" id="GO:0005506">
    <property type="term" value="F:iron ion binding"/>
    <property type="evidence" value="ECO:0007669"/>
    <property type="project" value="InterPro"/>
</dbReference>
<sequence length="342" mass="39430">METDERYDLDPVLASEWLPAAYAHEIIDQPVQVSILEERVVLFRTDNGIKAFKDLCIHRGAELSLGKVVNNCLVCPYHGWEYNEEGKCVKIPQQPARRVIPPKAKAVVYPCMERYGLIWVKLSQDEIASKLPLPDYEEFDDPSFKTVYADPHIINAAAPRVVENFLDVSHLAFVHEGSLGDSEHAEIPDYKVHWKDNRYVSDVIPVYADPDGTGKWSILNYTFEILRPMLARLKKVNEETNEIFSMLFAVQPQAKRKSKIFALVSRNYDLETPDQYYIDFQQLIIDQDTAVVESQRPEELPLDLQAELHLPPDRVSIAYRRWLSELGVTYGSEVKKQKHMKR</sequence>
<evidence type="ECO:0000256" key="3">
    <source>
        <dbReference type="ARBA" id="ARBA00023002"/>
    </source>
</evidence>
<dbReference type="InterPro" id="IPR015881">
    <property type="entry name" value="ARHD_Rieske_2Fe_2S"/>
</dbReference>
<dbReference type="SUPFAM" id="SSF55961">
    <property type="entry name" value="Bet v1-like"/>
    <property type="match status" value="1"/>
</dbReference>
<keyword evidence="8" id="KW-1185">Reference proteome</keyword>
<dbReference type="PROSITE" id="PS00570">
    <property type="entry name" value="RING_HYDROXYL_ALPHA"/>
    <property type="match status" value="1"/>
</dbReference>
<dbReference type="RefSeq" id="WP_155220600.1">
    <property type="nucleotide sequence ID" value="NZ_WNHB01000023.1"/>
</dbReference>
<evidence type="ECO:0000256" key="4">
    <source>
        <dbReference type="ARBA" id="ARBA00023004"/>
    </source>
</evidence>
<dbReference type="Gene3D" id="3.90.380.10">
    <property type="entry name" value="Naphthalene 1,2-dioxygenase Alpha Subunit, Chain A, domain 1"/>
    <property type="match status" value="1"/>
</dbReference>
<dbReference type="InterPro" id="IPR036922">
    <property type="entry name" value="Rieske_2Fe-2S_sf"/>
</dbReference>
<dbReference type="GO" id="GO:0004497">
    <property type="term" value="F:monooxygenase activity"/>
    <property type="evidence" value="ECO:0007669"/>
    <property type="project" value="UniProtKB-ARBA"/>
</dbReference>
<proteinExistence type="predicted"/>
<name>A0A6N8CUD1_9BACI</name>
<dbReference type="PANTHER" id="PTHR21266">
    <property type="entry name" value="IRON-SULFUR DOMAIN CONTAINING PROTEIN"/>
    <property type="match status" value="1"/>
</dbReference>
<keyword evidence="3" id="KW-0560">Oxidoreductase</keyword>
<dbReference type="GO" id="GO:0016705">
    <property type="term" value="F:oxidoreductase activity, acting on paired donors, with incorporation or reduction of molecular oxygen"/>
    <property type="evidence" value="ECO:0007669"/>
    <property type="project" value="UniProtKB-ARBA"/>
</dbReference>
<dbReference type="OrthoDB" id="9800776at2"/>
<feature type="domain" description="Rieske" evidence="6">
    <location>
        <begin position="17"/>
        <end position="120"/>
    </location>
</feature>
<evidence type="ECO:0000313" key="7">
    <source>
        <dbReference type="EMBL" id="MTT32917.1"/>
    </source>
</evidence>
<dbReference type="GO" id="GO:0051537">
    <property type="term" value="F:2 iron, 2 sulfur cluster binding"/>
    <property type="evidence" value="ECO:0007669"/>
    <property type="project" value="UniProtKB-KW"/>
</dbReference>
<keyword evidence="2" id="KW-0479">Metal-binding</keyword>
<dbReference type="PANTHER" id="PTHR21266:SF60">
    <property type="entry name" value="3-KETOSTEROID-9-ALPHA-MONOOXYGENASE, OXYGENASE COMPONENT"/>
    <property type="match status" value="1"/>
</dbReference>
<evidence type="ECO:0000256" key="2">
    <source>
        <dbReference type="ARBA" id="ARBA00022723"/>
    </source>
</evidence>
<reference evidence="7 8" key="1">
    <citation type="submission" date="2019-11" db="EMBL/GenBank/DDBJ databases">
        <title>Terrilactibacillus tamarindus sp. nov. BCM23-1 isolated from bark of Tamarindus indica.</title>
        <authorList>
            <person name="Kingkaew E."/>
            <person name="Tanasupawat S."/>
        </authorList>
    </citation>
    <scope>NUCLEOTIDE SEQUENCE [LARGE SCALE GENOMIC DNA]</scope>
    <source>
        <strain evidence="7 8">BCM23-1</strain>
    </source>
</reference>
<evidence type="ECO:0000256" key="1">
    <source>
        <dbReference type="ARBA" id="ARBA00022714"/>
    </source>
</evidence>
<dbReference type="AlphaFoldDB" id="A0A6N8CUD1"/>
<dbReference type="InterPro" id="IPR017941">
    <property type="entry name" value="Rieske_2Fe-2S"/>
</dbReference>
<dbReference type="Gene3D" id="2.102.10.10">
    <property type="entry name" value="Rieske [2Fe-2S] iron-sulphur domain"/>
    <property type="match status" value="1"/>
</dbReference>
<keyword evidence="1" id="KW-0001">2Fe-2S</keyword>
<protein>
    <submittedName>
        <fullName evidence="7">Rieske 2Fe-2S domain-containing protein</fullName>
    </submittedName>
</protein>
<dbReference type="EMBL" id="WNHB01000023">
    <property type="protein sequence ID" value="MTT32917.1"/>
    <property type="molecule type" value="Genomic_DNA"/>
</dbReference>
<dbReference type="SUPFAM" id="SSF50022">
    <property type="entry name" value="ISP domain"/>
    <property type="match status" value="1"/>
</dbReference>
<dbReference type="Proteomes" id="UP000440978">
    <property type="component" value="Unassembled WGS sequence"/>
</dbReference>
<keyword evidence="4" id="KW-0408">Iron</keyword>
<accession>A0A6N8CUD1</accession>
<dbReference type="InterPro" id="IPR050584">
    <property type="entry name" value="Cholesterol_7-desaturase"/>
</dbReference>
<evidence type="ECO:0000259" key="6">
    <source>
        <dbReference type="PROSITE" id="PS51296"/>
    </source>
</evidence>